<keyword evidence="2" id="KW-0808">Transferase</keyword>
<dbReference type="HOGENOM" id="CLU_063649_0_0_10"/>
<reference evidence="2 3" key="1">
    <citation type="journal article" date="2010" name="J. Bacteriol.">
        <title>The complete genome sequence of Croceibacter atlanticus HTCC2559T.</title>
        <authorList>
            <person name="Oh H.M."/>
            <person name="Kang I."/>
            <person name="Ferriera S."/>
            <person name="Giovannoni S.J."/>
            <person name="Cho J.C."/>
        </authorList>
    </citation>
    <scope>NUCLEOTIDE SEQUENCE [LARGE SCALE GENOMIC DNA]</scope>
    <source>
        <strain evidence="3">ATCC BAA-628 / HTCC2559 / KCTC 12090</strain>
    </source>
</reference>
<dbReference type="InterPro" id="IPR001296">
    <property type="entry name" value="Glyco_trans_1"/>
</dbReference>
<evidence type="ECO:0000259" key="1">
    <source>
        <dbReference type="Pfam" id="PF00534"/>
    </source>
</evidence>
<dbReference type="Proteomes" id="UP000002297">
    <property type="component" value="Chromosome"/>
</dbReference>
<proteinExistence type="predicted"/>
<dbReference type="GeneID" id="89453240"/>
<name>A3U8J0_CROAH</name>
<dbReference type="KEGG" id="cat:CA2559_07340"/>
<keyword evidence="3" id="KW-1185">Reference proteome</keyword>
<dbReference type="Pfam" id="PF00534">
    <property type="entry name" value="Glycos_transf_1"/>
    <property type="match status" value="1"/>
</dbReference>
<dbReference type="SUPFAM" id="SSF53756">
    <property type="entry name" value="UDP-Glycosyltransferase/glycogen phosphorylase"/>
    <property type="match status" value="1"/>
</dbReference>
<sequence>MNLWLKHVDEVEIVAPKTQNNSSIFKAYRHDDIKLTEVDSFSLLGILSCIKTLFVLPEILYRIYKAMKQADHIHLRCPGNMGLLGCLVQILFPNTAKTVKYAGNWNPNAKQPWSYKLQKRILSNTTLTKNCSVLVYGEWPKQTKNIKTFFTATYFEIEKEPIKERDYSNILNFVFVGTLSKGKQPLRAIQLVEDLVKSGREASLEIYGEGDQRDSLVKYIKLKHLSDYIILKGNQSAEVIKSAYNTSHFLILPSKSEGWPKVVAEAMFWGCIPITTPVSCVPWMLDYGKRGFIIDSNFKLESIVENTKHLKNMSHLASAWSRTYTLDKLELEIKKLLF</sequence>
<dbReference type="eggNOG" id="COG0438">
    <property type="taxonomic scope" value="Bacteria"/>
</dbReference>
<dbReference type="RefSeq" id="WP_013187225.1">
    <property type="nucleotide sequence ID" value="NC_014230.1"/>
</dbReference>
<evidence type="ECO:0000313" key="2">
    <source>
        <dbReference type="EMBL" id="EAP88557.1"/>
    </source>
</evidence>
<dbReference type="PANTHER" id="PTHR12526:SF630">
    <property type="entry name" value="GLYCOSYLTRANSFERASE"/>
    <property type="match status" value="1"/>
</dbReference>
<dbReference type="Gene3D" id="3.40.50.2000">
    <property type="entry name" value="Glycogen Phosphorylase B"/>
    <property type="match status" value="1"/>
</dbReference>
<organism evidence="2 3">
    <name type="scientific">Croceibacter atlanticus (strain ATCC BAA-628 / JCM 21780 / CIP 108009 / IAM 15332 / KCTC 12090 / HTCC2559)</name>
    <dbReference type="NCBI Taxonomy" id="216432"/>
    <lineage>
        <taxon>Bacteria</taxon>
        <taxon>Pseudomonadati</taxon>
        <taxon>Bacteroidota</taxon>
        <taxon>Flavobacteriia</taxon>
        <taxon>Flavobacteriales</taxon>
        <taxon>Flavobacteriaceae</taxon>
        <taxon>Croceibacter</taxon>
    </lineage>
</organism>
<dbReference type="GO" id="GO:0016757">
    <property type="term" value="F:glycosyltransferase activity"/>
    <property type="evidence" value="ECO:0007669"/>
    <property type="project" value="InterPro"/>
</dbReference>
<dbReference type="EMBL" id="CP002046">
    <property type="protein sequence ID" value="EAP88557.1"/>
    <property type="molecule type" value="Genomic_DNA"/>
</dbReference>
<protein>
    <submittedName>
        <fullName evidence="2">LPS glycosyltransferase</fullName>
    </submittedName>
</protein>
<dbReference type="STRING" id="216432.CA2559_07340"/>
<dbReference type="AlphaFoldDB" id="A3U8J0"/>
<feature type="domain" description="Glycosyl transferase family 1" evidence="1">
    <location>
        <begin position="171"/>
        <end position="320"/>
    </location>
</feature>
<dbReference type="PANTHER" id="PTHR12526">
    <property type="entry name" value="GLYCOSYLTRANSFERASE"/>
    <property type="match status" value="1"/>
</dbReference>
<evidence type="ECO:0000313" key="3">
    <source>
        <dbReference type="Proteomes" id="UP000002297"/>
    </source>
</evidence>
<accession>A3U8J0</accession>
<gene>
    <name evidence="2" type="ordered locus">CA2559_07340</name>
</gene>
<dbReference type="CAZy" id="GT4">
    <property type="family name" value="Glycosyltransferase Family 4"/>
</dbReference>